<feature type="compositionally biased region" description="Basic residues" evidence="1">
    <location>
        <begin position="116"/>
        <end position="140"/>
    </location>
</feature>
<feature type="compositionally biased region" description="Basic and acidic residues" evidence="1">
    <location>
        <begin position="77"/>
        <end position="105"/>
    </location>
</feature>
<protein>
    <submittedName>
        <fullName evidence="2">Uncharacterized protein</fullName>
    </submittedName>
</protein>
<accession>A0AAV4DXL3</accession>
<evidence type="ECO:0000256" key="1">
    <source>
        <dbReference type="SAM" id="MobiDB-lite"/>
    </source>
</evidence>
<reference evidence="2 3" key="1">
    <citation type="journal article" date="2021" name="Elife">
        <title>Chloroplast acquisition without the gene transfer in kleptoplastic sea slugs, Plakobranchus ocellatus.</title>
        <authorList>
            <person name="Maeda T."/>
            <person name="Takahashi S."/>
            <person name="Yoshida T."/>
            <person name="Shimamura S."/>
            <person name="Takaki Y."/>
            <person name="Nagai Y."/>
            <person name="Toyoda A."/>
            <person name="Suzuki Y."/>
            <person name="Arimoto A."/>
            <person name="Ishii H."/>
            <person name="Satoh N."/>
            <person name="Nishiyama T."/>
            <person name="Hasebe M."/>
            <person name="Maruyama T."/>
            <person name="Minagawa J."/>
            <person name="Obokata J."/>
            <person name="Shigenobu S."/>
        </authorList>
    </citation>
    <scope>NUCLEOTIDE SEQUENCE [LARGE SCALE GENOMIC DNA]</scope>
</reference>
<comment type="caution">
    <text evidence="2">The sequence shown here is derived from an EMBL/GenBank/DDBJ whole genome shotgun (WGS) entry which is preliminary data.</text>
</comment>
<feature type="compositionally biased region" description="Basic residues" evidence="1">
    <location>
        <begin position="19"/>
        <end position="32"/>
    </location>
</feature>
<feature type="region of interest" description="Disordered" evidence="1">
    <location>
        <begin position="74"/>
        <end position="146"/>
    </location>
</feature>
<organism evidence="2 3">
    <name type="scientific">Plakobranchus ocellatus</name>
    <dbReference type="NCBI Taxonomy" id="259542"/>
    <lineage>
        <taxon>Eukaryota</taxon>
        <taxon>Metazoa</taxon>
        <taxon>Spiralia</taxon>
        <taxon>Lophotrochozoa</taxon>
        <taxon>Mollusca</taxon>
        <taxon>Gastropoda</taxon>
        <taxon>Heterobranchia</taxon>
        <taxon>Euthyneura</taxon>
        <taxon>Panpulmonata</taxon>
        <taxon>Sacoglossa</taxon>
        <taxon>Placobranchoidea</taxon>
        <taxon>Plakobranchidae</taxon>
        <taxon>Plakobranchus</taxon>
    </lineage>
</organism>
<evidence type="ECO:0000313" key="2">
    <source>
        <dbReference type="EMBL" id="GFO48848.1"/>
    </source>
</evidence>
<name>A0AAV4DXL3_9GAST</name>
<sequence>MSQRTSLKRKAESEPKLKSCLKKARRRGAGKNLPKKKVRFQLPIQATVAYWCLKKIYDVKRGVQSFLEKVFKPWTAGRDHQSKSRGSRDRAKRLRVDSRFCRDGPGRQTLQELKSISRRRTRSQKRHRPGKTPQARKTRKEKLPNL</sequence>
<proteinExistence type="predicted"/>
<keyword evidence="3" id="KW-1185">Reference proteome</keyword>
<dbReference type="EMBL" id="BLXT01008455">
    <property type="protein sequence ID" value="GFO48848.1"/>
    <property type="molecule type" value="Genomic_DNA"/>
</dbReference>
<dbReference type="AlphaFoldDB" id="A0AAV4DXL3"/>
<dbReference type="Proteomes" id="UP000735302">
    <property type="component" value="Unassembled WGS sequence"/>
</dbReference>
<feature type="region of interest" description="Disordered" evidence="1">
    <location>
        <begin position="1"/>
        <end position="32"/>
    </location>
</feature>
<gene>
    <name evidence="2" type="ORF">PoB_007535300</name>
</gene>
<evidence type="ECO:0000313" key="3">
    <source>
        <dbReference type="Proteomes" id="UP000735302"/>
    </source>
</evidence>